<gene>
    <name evidence="4" type="ORF">FHP25_09535</name>
</gene>
<name>A0A5C8PRM1_9HYPH</name>
<sequence>MTPPDAGNAAAAADVPPHFELLRDASGFGGLVGPLYIRKPRDGRTFAWGFRVADKHLNIGGIVHGGMLVTFADQCLGALAFFAAGKQPSSTVDLAASFVAPGRPGDWIECTGAVSRVTRELVFVTGRVTADDRTLVELKGIWKRLDRWLGEKPSKSPR</sequence>
<dbReference type="InterPro" id="IPR006683">
    <property type="entry name" value="Thioestr_dom"/>
</dbReference>
<dbReference type="Proteomes" id="UP000321638">
    <property type="component" value="Unassembled WGS sequence"/>
</dbReference>
<proteinExistence type="inferred from homology"/>
<keyword evidence="5" id="KW-1185">Reference proteome</keyword>
<evidence type="ECO:0000256" key="1">
    <source>
        <dbReference type="ARBA" id="ARBA00008324"/>
    </source>
</evidence>
<dbReference type="RefSeq" id="WP_147846695.1">
    <property type="nucleotide sequence ID" value="NZ_VDUZ01000008.1"/>
</dbReference>
<evidence type="ECO:0000313" key="5">
    <source>
        <dbReference type="Proteomes" id="UP000321638"/>
    </source>
</evidence>
<organism evidence="4 5">
    <name type="scientific">Vineibacter terrae</name>
    <dbReference type="NCBI Taxonomy" id="2586908"/>
    <lineage>
        <taxon>Bacteria</taxon>
        <taxon>Pseudomonadati</taxon>
        <taxon>Pseudomonadota</taxon>
        <taxon>Alphaproteobacteria</taxon>
        <taxon>Hyphomicrobiales</taxon>
        <taxon>Vineibacter</taxon>
    </lineage>
</organism>
<dbReference type="Pfam" id="PF03061">
    <property type="entry name" value="4HBT"/>
    <property type="match status" value="1"/>
</dbReference>
<dbReference type="SUPFAM" id="SSF54637">
    <property type="entry name" value="Thioesterase/thiol ester dehydrase-isomerase"/>
    <property type="match status" value="1"/>
</dbReference>
<evidence type="ECO:0000256" key="2">
    <source>
        <dbReference type="ARBA" id="ARBA00022801"/>
    </source>
</evidence>
<feature type="domain" description="Thioesterase" evidence="3">
    <location>
        <begin position="60"/>
        <end position="136"/>
    </location>
</feature>
<dbReference type="PANTHER" id="PTHR21660:SF1">
    <property type="entry name" value="ACYL-COENZYME A THIOESTERASE 13"/>
    <property type="match status" value="1"/>
</dbReference>
<dbReference type="OrthoDB" id="3477511at2"/>
<dbReference type="EMBL" id="VDUZ01000008">
    <property type="protein sequence ID" value="TXL77655.1"/>
    <property type="molecule type" value="Genomic_DNA"/>
</dbReference>
<comment type="caution">
    <text evidence="4">The sequence shown here is derived from an EMBL/GenBank/DDBJ whole genome shotgun (WGS) entry which is preliminary data.</text>
</comment>
<evidence type="ECO:0000313" key="4">
    <source>
        <dbReference type="EMBL" id="TXL77655.1"/>
    </source>
</evidence>
<dbReference type="PANTHER" id="PTHR21660">
    <property type="entry name" value="THIOESTERASE SUPERFAMILY MEMBER-RELATED"/>
    <property type="match status" value="1"/>
</dbReference>
<reference evidence="4 5" key="1">
    <citation type="submission" date="2019-06" db="EMBL/GenBank/DDBJ databases">
        <title>New taxonomy in bacterial strain CC-CFT640, isolated from vineyard.</title>
        <authorList>
            <person name="Lin S.-Y."/>
            <person name="Tsai C.-F."/>
            <person name="Young C.-C."/>
        </authorList>
    </citation>
    <scope>NUCLEOTIDE SEQUENCE [LARGE SCALE GENOMIC DNA]</scope>
    <source>
        <strain evidence="4 5">CC-CFT640</strain>
    </source>
</reference>
<dbReference type="InterPro" id="IPR029069">
    <property type="entry name" value="HotDog_dom_sf"/>
</dbReference>
<comment type="similarity">
    <text evidence="1">Belongs to the thioesterase PaaI family.</text>
</comment>
<dbReference type="Gene3D" id="3.10.129.10">
    <property type="entry name" value="Hotdog Thioesterase"/>
    <property type="match status" value="1"/>
</dbReference>
<accession>A0A5C8PRM1</accession>
<dbReference type="GO" id="GO:0047617">
    <property type="term" value="F:fatty acyl-CoA hydrolase activity"/>
    <property type="evidence" value="ECO:0007669"/>
    <property type="project" value="InterPro"/>
</dbReference>
<dbReference type="AlphaFoldDB" id="A0A5C8PRM1"/>
<protein>
    <submittedName>
        <fullName evidence="4">PaaI family thioesterase</fullName>
    </submittedName>
</protein>
<dbReference type="CDD" id="cd03443">
    <property type="entry name" value="PaaI_thioesterase"/>
    <property type="match status" value="1"/>
</dbReference>
<keyword evidence="2" id="KW-0378">Hydrolase</keyword>
<dbReference type="InterPro" id="IPR039298">
    <property type="entry name" value="ACOT13"/>
</dbReference>
<evidence type="ECO:0000259" key="3">
    <source>
        <dbReference type="Pfam" id="PF03061"/>
    </source>
</evidence>